<evidence type="ECO:0000313" key="3">
    <source>
        <dbReference type="EMBL" id="GAX25312.1"/>
    </source>
</evidence>
<keyword evidence="1" id="KW-0732">Signal</keyword>
<dbReference type="CDD" id="cd00201">
    <property type="entry name" value="WW"/>
    <property type="match status" value="2"/>
</dbReference>
<name>A0A1Z5KGU2_FISSO</name>
<dbReference type="PROSITE" id="PS50020">
    <property type="entry name" value="WW_DOMAIN_2"/>
    <property type="match status" value="3"/>
</dbReference>
<keyword evidence="4" id="KW-1185">Reference proteome</keyword>
<evidence type="ECO:0000313" key="4">
    <source>
        <dbReference type="Proteomes" id="UP000198406"/>
    </source>
</evidence>
<dbReference type="PROSITE" id="PS01159">
    <property type="entry name" value="WW_DOMAIN_1"/>
    <property type="match status" value="2"/>
</dbReference>
<dbReference type="SMART" id="SM00456">
    <property type="entry name" value="WW"/>
    <property type="match status" value="3"/>
</dbReference>
<reference evidence="3 4" key="1">
    <citation type="journal article" date="2015" name="Plant Cell">
        <title>Oil accumulation by the oleaginous diatom Fistulifera solaris as revealed by the genome and transcriptome.</title>
        <authorList>
            <person name="Tanaka T."/>
            <person name="Maeda Y."/>
            <person name="Veluchamy A."/>
            <person name="Tanaka M."/>
            <person name="Abida H."/>
            <person name="Marechal E."/>
            <person name="Bowler C."/>
            <person name="Muto M."/>
            <person name="Sunaga Y."/>
            <person name="Tanaka M."/>
            <person name="Yoshino T."/>
            <person name="Taniguchi T."/>
            <person name="Fukuda Y."/>
            <person name="Nemoto M."/>
            <person name="Matsumoto M."/>
            <person name="Wong P.S."/>
            <person name="Aburatani S."/>
            <person name="Fujibuchi W."/>
        </authorList>
    </citation>
    <scope>NUCLEOTIDE SEQUENCE [LARGE SCALE GENOMIC DNA]</scope>
    <source>
        <strain evidence="3 4">JPCC DA0580</strain>
    </source>
</reference>
<proteinExistence type="predicted"/>
<dbReference type="InParanoid" id="A0A1Z5KGU2"/>
<feature type="domain" description="WW" evidence="2">
    <location>
        <begin position="135"/>
        <end position="164"/>
    </location>
</feature>
<gene>
    <name evidence="3" type="ORF">FisN_5Lh401</name>
</gene>
<dbReference type="InterPro" id="IPR001202">
    <property type="entry name" value="WW_dom"/>
</dbReference>
<dbReference type="OrthoDB" id="49416at2759"/>
<dbReference type="Gene3D" id="2.20.70.10">
    <property type="match status" value="3"/>
</dbReference>
<dbReference type="EMBL" id="BDSP01000223">
    <property type="protein sequence ID" value="GAX25312.1"/>
    <property type="molecule type" value="Genomic_DNA"/>
</dbReference>
<dbReference type="InterPro" id="IPR011047">
    <property type="entry name" value="Quinoprotein_ADH-like_sf"/>
</dbReference>
<dbReference type="SUPFAM" id="SSF50998">
    <property type="entry name" value="Quinoprotein alcohol dehydrogenase-like"/>
    <property type="match status" value="1"/>
</dbReference>
<feature type="domain" description="WW" evidence="2">
    <location>
        <begin position="228"/>
        <end position="261"/>
    </location>
</feature>
<evidence type="ECO:0000256" key="1">
    <source>
        <dbReference type="SAM" id="SignalP"/>
    </source>
</evidence>
<evidence type="ECO:0000259" key="2">
    <source>
        <dbReference type="PROSITE" id="PS50020"/>
    </source>
</evidence>
<sequence length="446" mass="50871">MYRFVSLALFLMPTAATFMPQFPVSDTSSRSSKTYALSSDVQKWVRNDKKTPAWDPVKLWDEIVSAPVRRHVEYGTPTISLGRQQNTRSNAFDDLVSSMKDSIKEANTAFRQFMNEFTSQKDATSPQALAQQGDWGAFVDEDGTGRIYYFNVVTGESRWNPPTSDFPMVNEPPRLLVSEGYWGAYVDEKKKSVYYFNRKTGQTTWNRPYPSFPRVSVNSPAHTVQRPLAVSGDWSAYLDNNKNVYYFNDVTGESTWQPPSGFPTVQAAPFVSAYQHVSKWLEDVLEKFSFTLVSADQDKDMEWTTELISKFDQQFDKATSSIRESWSFLDYFGRSKTFSANEFPIAAIVIDFVDELLASVQTYLPFLDASRNNRQDNFMQVATIYPDLEHLTRWKRNSDDTITGSVRHSNKHPVGTVITTSPAERGSTIAEQKVIRTLSGTRYYLL</sequence>
<organism evidence="3 4">
    <name type="scientific">Fistulifera solaris</name>
    <name type="common">Oleaginous diatom</name>
    <dbReference type="NCBI Taxonomy" id="1519565"/>
    <lineage>
        <taxon>Eukaryota</taxon>
        <taxon>Sar</taxon>
        <taxon>Stramenopiles</taxon>
        <taxon>Ochrophyta</taxon>
        <taxon>Bacillariophyta</taxon>
        <taxon>Bacillariophyceae</taxon>
        <taxon>Bacillariophycidae</taxon>
        <taxon>Naviculales</taxon>
        <taxon>Naviculaceae</taxon>
        <taxon>Fistulifera</taxon>
    </lineage>
</organism>
<feature type="chain" id="PRO_5013074571" description="WW domain-containing protein" evidence="1">
    <location>
        <begin position="17"/>
        <end position="446"/>
    </location>
</feature>
<dbReference type="Pfam" id="PF00397">
    <property type="entry name" value="WW"/>
    <property type="match status" value="3"/>
</dbReference>
<feature type="domain" description="WW" evidence="2">
    <location>
        <begin position="182"/>
        <end position="210"/>
    </location>
</feature>
<protein>
    <recommendedName>
        <fullName evidence="2">WW domain-containing protein</fullName>
    </recommendedName>
</protein>
<feature type="signal peptide" evidence="1">
    <location>
        <begin position="1"/>
        <end position="16"/>
    </location>
</feature>
<dbReference type="PANTHER" id="PTHR47852">
    <property type="entry name" value="OS06G0298400 PROTEIN"/>
    <property type="match status" value="1"/>
</dbReference>
<dbReference type="PANTHER" id="PTHR47852:SF2">
    <property type="entry name" value="WW DOMAIN-CONTAINING PROTEIN"/>
    <property type="match status" value="1"/>
</dbReference>
<dbReference type="AlphaFoldDB" id="A0A1Z5KGU2"/>
<comment type="caution">
    <text evidence="3">The sequence shown here is derived from an EMBL/GenBank/DDBJ whole genome shotgun (WGS) entry which is preliminary data.</text>
</comment>
<dbReference type="Proteomes" id="UP000198406">
    <property type="component" value="Unassembled WGS sequence"/>
</dbReference>
<accession>A0A1Z5KGU2</accession>